<accession>A0A4Y2TFI1</accession>
<reference evidence="3 4" key="1">
    <citation type="journal article" date="2019" name="Sci. Rep.">
        <title>Orb-weaving spider Araneus ventricosus genome elucidates the spidroin gene catalogue.</title>
        <authorList>
            <person name="Kono N."/>
            <person name="Nakamura H."/>
            <person name="Ohtoshi R."/>
            <person name="Moran D.A.P."/>
            <person name="Shinohara A."/>
            <person name="Yoshida Y."/>
            <person name="Fujiwara M."/>
            <person name="Mori M."/>
            <person name="Tomita M."/>
            <person name="Arakawa K."/>
        </authorList>
    </citation>
    <scope>NUCLEOTIDE SEQUENCE [LARGE SCALE GENOMIC DNA]</scope>
</reference>
<proteinExistence type="predicted"/>
<evidence type="ECO:0000313" key="4">
    <source>
        <dbReference type="Proteomes" id="UP000499080"/>
    </source>
</evidence>
<gene>
    <name evidence="3" type="ORF">AVEN_149176_1</name>
</gene>
<feature type="region of interest" description="Disordered" evidence="1">
    <location>
        <begin position="1"/>
        <end position="25"/>
    </location>
</feature>
<dbReference type="EMBL" id="BGPR01027596">
    <property type="protein sequence ID" value="GBN98216.1"/>
    <property type="molecule type" value="Genomic_DNA"/>
</dbReference>
<dbReference type="OrthoDB" id="6452710at2759"/>
<keyword evidence="2" id="KW-1133">Transmembrane helix</keyword>
<sequence length="295" mass="34180">MSNNVSNPQDVYLNNQGNRSYPKTNDNEYYMKFNGEDVILETTQGERYAKDSKGDEIYPKDQNNNDKYIDQIYAMNATGELIFPKNEDGEFYLTDDKGSSVLRSRNVQLHRYAKNSNNDEIYPIILNKVLNSSKEDVLKNEYAKLSNNKEYYPIDEYGNEYILVVKNIGVHQVIDEKKSFPDSYPITNDNYIIVPKIDSKPYFLTNSGVAQENILGELYREISSYYDFVTNVLSNRKSRSSKKMYKYQTLDTKQVITVHSQSSGKGNSNWSITFLILMLLTMIIPIGYGIFRKFK</sequence>
<evidence type="ECO:0000256" key="2">
    <source>
        <dbReference type="SAM" id="Phobius"/>
    </source>
</evidence>
<keyword evidence="2" id="KW-0472">Membrane</keyword>
<feature type="compositionally biased region" description="Polar residues" evidence="1">
    <location>
        <begin position="1"/>
        <end position="24"/>
    </location>
</feature>
<keyword evidence="4" id="KW-1185">Reference proteome</keyword>
<feature type="transmembrane region" description="Helical" evidence="2">
    <location>
        <begin position="270"/>
        <end position="291"/>
    </location>
</feature>
<dbReference type="AlphaFoldDB" id="A0A4Y2TFI1"/>
<comment type="caution">
    <text evidence="3">The sequence shown here is derived from an EMBL/GenBank/DDBJ whole genome shotgun (WGS) entry which is preliminary data.</text>
</comment>
<protein>
    <submittedName>
        <fullName evidence="3">Uncharacterized protein</fullName>
    </submittedName>
</protein>
<name>A0A4Y2TFI1_ARAVE</name>
<organism evidence="3 4">
    <name type="scientific">Araneus ventricosus</name>
    <name type="common">Orbweaver spider</name>
    <name type="synonym">Epeira ventricosa</name>
    <dbReference type="NCBI Taxonomy" id="182803"/>
    <lineage>
        <taxon>Eukaryota</taxon>
        <taxon>Metazoa</taxon>
        <taxon>Ecdysozoa</taxon>
        <taxon>Arthropoda</taxon>
        <taxon>Chelicerata</taxon>
        <taxon>Arachnida</taxon>
        <taxon>Araneae</taxon>
        <taxon>Araneomorphae</taxon>
        <taxon>Entelegynae</taxon>
        <taxon>Araneoidea</taxon>
        <taxon>Araneidae</taxon>
        <taxon>Araneus</taxon>
    </lineage>
</organism>
<dbReference type="Proteomes" id="UP000499080">
    <property type="component" value="Unassembled WGS sequence"/>
</dbReference>
<evidence type="ECO:0000256" key="1">
    <source>
        <dbReference type="SAM" id="MobiDB-lite"/>
    </source>
</evidence>
<keyword evidence="2" id="KW-0812">Transmembrane</keyword>
<evidence type="ECO:0000313" key="3">
    <source>
        <dbReference type="EMBL" id="GBN98216.1"/>
    </source>
</evidence>